<name>A0ABC8UDG1_9AQUA</name>
<accession>A0ABC8UDG1</accession>
<evidence type="ECO:0000313" key="2">
    <source>
        <dbReference type="Proteomes" id="UP001642360"/>
    </source>
</evidence>
<organism evidence="1 2">
    <name type="scientific">Ilex paraguariensis</name>
    <name type="common">yerba mate</name>
    <dbReference type="NCBI Taxonomy" id="185542"/>
    <lineage>
        <taxon>Eukaryota</taxon>
        <taxon>Viridiplantae</taxon>
        <taxon>Streptophyta</taxon>
        <taxon>Embryophyta</taxon>
        <taxon>Tracheophyta</taxon>
        <taxon>Spermatophyta</taxon>
        <taxon>Magnoliopsida</taxon>
        <taxon>eudicotyledons</taxon>
        <taxon>Gunneridae</taxon>
        <taxon>Pentapetalae</taxon>
        <taxon>asterids</taxon>
        <taxon>campanulids</taxon>
        <taxon>Aquifoliales</taxon>
        <taxon>Aquifoliaceae</taxon>
        <taxon>Ilex</taxon>
    </lineage>
</organism>
<gene>
    <name evidence="1" type="ORF">ILEXP_LOCUS46927</name>
</gene>
<dbReference type="AlphaFoldDB" id="A0ABC8UDG1"/>
<keyword evidence="2" id="KW-1185">Reference proteome</keyword>
<dbReference type="EMBL" id="CAUOFW020006958">
    <property type="protein sequence ID" value="CAK9177061.1"/>
    <property type="molecule type" value="Genomic_DNA"/>
</dbReference>
<sequence>GDEIYGVFDNFQLLWKSSHWVIIFRQIMSEQMLQRQTIDPDQGCGRLIKGSVGFFESPTEVSVNTTTF</sequence>
<feature type="non-terminal residue" evidence="1">
    <location>
        <position position="1"/>
    </location>
</feature>
<proteinExistence type="predicted"/>
<dbReference type="Proteomes" id="UP001642360">
    <property type="component" value="Unassembled WGS sequence"/>
</dbReference>
<comment type="caution">
    <text evidence="1">The sequence shown here is derived from an EMBL/GenBank/DDBJ whole genome shotgun (WGS) entry which is preliminary data.</text>
</comment>
<reference evidence="1 2" key="1">
    <citation type="submission" date="2024-02" db="EMBL/GenBank/DDBJ databases">
        <authorList>
            <person name="Vignale AGUSTIN F."/>
            <person name="Sosa J E."/>
            <person name="Modenutti C."/>
        </authorList>
    </citation>
    <scope>NUCLEOTIDE SEQUENCE [LARGE SCALE GENOMIC DNA]</scope>
</reference>
<evidence type="ECO:0000313" key="1">
    <source>
        <dbReference type="EMBL" id="CAK9177061.1"/>
    </source>
</evidence>
<protein>
    <submittedName>
        <fullName evidence="1">Uncharacterized protein</fullName>
    </submittedName>
</protein>